<evidence type="ECO:0000256" key="4">
    <source>
        <dbReference type="ARBA" id="ARBA00022984"/>
    </source>
</evidence>
<dbReference type="EC" id="5.1.1.3" evidence="2 7"/>
<dbReference type="PROSITE" id="PS00923">
    <property type="entry name" value="ASP_GLU_RACEMASE_1"/>
    <property type="match status" value="1"/>
</dbReference>
<feature type="binding site" evidence="7">
    <location>
        <begin position="107"/>
        <end position="108"/>
    </location>
    <ligand>
        <name>substrate</name>
    </ligand>
</feature>
<dbReference type="UniPathway" id="UPA00219"/>
<dbReference type="SUPFAM" id="SSF53681">
    <property type="entry name" value="Aspartate/glutamate racemase"/>
    <property type="match status" value="2"/>
</dbReference>
<comment type="similarity">
    <text evidence="7">Belongs to the aspartate/glutamate racemases family.</text>
</comment>
<feature type="binding site" evidence="7">
    <location>
        <begin position="42"/>
        <end position="43"/>
    </location>
    <ligand>
        <name>substrate</name>
    </ligand>
</feature>
<feature type="binding site" evidence="7">
    <location>
        <begin position="221"/>
        <end position="222"/>
    </location>
    <ligand>
        <name>substrate</name>
    </ligand>
</feature>
<dbReference type="Gene3D" id="3.40.50.1860">
    <property type="match status" value="2"/>
</dbReference>
<keyword evidence="3 7" id="KW-0133">Cell shape</keyword>
<comment type="catalytic activity">
    <reaction evidence="1 7">
        <text>L-glutamate = D-glutamate</text>
        <dbReference type="Rhea" id="RHEA:12813"/>
        <dbReference type="ChEBI" id="CHEBI:29985"/>
        <dbReference type="ChEBI" id="CHEBI:29986"/>
        <dbReference type="EC" id="5.1.1.3"/>
    </reaction>
</comment>
<evidence type="ECO:0000256" key="3">
    <source>
        <dbReference type="ARBA" id="ARBA00022960"/>
    </source>
</evidence>
<dbReference type="OrthoDB" id="9801055at2"/>
<dbReference type="InterPro" id="IPR001920">
    <property type="entry name" value="Asp/Glu_race"/>
</dbReference>
<keyword evidence="9" id="KW-1185">Reference proteome</keyword>
<evidence type="ECO:0000256" key="1">
    <source>
        <dbReference type="ARBA" id="ARBA00001602"/>
    </source>
</evidence>
<evidence type="ECO:0000256" key="6">
    <source>
        <dbReference type="ARBA" id="ARBA00023316"/>
    </source>
</evidence>
<dbReference type="HAMAP" id="MF_00258">
    <property type="entry name" value="Glu_racemase"/>
    <property type="match status" value="1"/>
</dbReference>
<evidence type="ECO:0000256" key="7">
    <source>
        <dbReference type="HAMAP-Rule" id="MF_00258"/>
    </source>
</evidence>
<comment type="pathway">
    <text evidence="7">Cell wall biogenesis; peptidoglycan biosynthesis.</text>
</comment>
<evidence type="ECO:0000313" key="9">
    <source>
        <dbReference type="Proteomes" id="UP000316313"/>
    </source>
</evidence>
<proteinExistence type="inferred from homology"/>
<dbReference type="InterPro" id="IPR015942">
    <property type="entry name" value="Asp/Glu/hydantoin_racemase"/>
</dbReference>
<evidence type="ECO:0000256" key="2">
    <source>
        <dbReference type="ARBA" id="ARBA00013090"/>
    </source>
</evidence>
<evidence type="ECO:0000256" key="5">
    <source>
        <dbReference type="ARBA" id="ARBA00023235"/>
    </source>
</evidence>
<keyword evidence="6 7" id="KW-0961">Cell wall biogenesis/degradation</keyword>
<feature type="binding site" evidence="7">
    <location>
        <begin position="74"/>
        <end position="75"/>
    </location>
    <ligand>
        <name>substrate</name>
    </ligand>
</feature>
<keyword evidence="4 7" id="KW-0573">Peptidoglycan synthesis</keyword>
<name>A0A4Y6UNN3_9PROT</name>
<dbReference type="PANTHER" id="PTHR21198:SF2">
    <property type="entry name" value="GLUTAMATE RACEMASE"/>
    <property type="match status" value="1"/>
</dbReference>
<dbReference type="InterPro" id="IPR018187">
    <property type="entry name" value="Asp/Glu_racemase_AS_1"/>
</dbReference>
<evidence type="ECO:0000313" key="8">
    <source>
        <dbReference type="EMBL" id="QDH17665.1"/>
    </source>
</evidence>
<dbReference type="GO" id="GO:0008881">
    <property type="term" value="F:glutamate racemase activity"/>
    <property type="evidence" value="ECO:0007669"/>
    <property type="project" value="UniProtKB-UniRule"/>
</dbReference>
<dbReference type="GO" id="GO:0071555">
    <property type="term" value="P:cell wall organization"/>
    <property type="evidence" value="ECO:0007669"/>
    <property type="project" value="UniProtKB-KW"/>
</dbReference>
<dbReference type="InterPro" id="IPR004391">
    <property type="entry name" value="Glu_race"/>
</dbReference>
<dbReference type="KEGG" id="ssam:E3D00_08895"/>
<feature type="active site" description="Proton donor/acceptor" evidence="7">
    <location>
        <position position="220"/>
    </location>
</feature>
<reference evidence="8 9" key="1">
    <citation type="submission" date="2019-03" db="EMBL/GenBank/DDBJ databases">
        <title>The complete genome sequence of Swingsia samuiensis NBRC107927(T).</title>
        <authorList>
            <person name="Chua K.-O."/>
            <person name="Chan K.-G."/>
            <person name="See-Too W.-S."/>
        </authorList>
    </citation>
    <scope>NUCLEOTIDE SEQUENCE [LARGE SCALE GENOMIC DNA]</scope>
    <source>
        <strain evidence="8 9">AH83</strain>
    </source>
</reference>
<dbReference type="EMBL" id="CP038141">
    <property type="protein sequence ID" value="QDH17665.1"/>
    <property type="molecule type" value="Genomic_DNA"/>
</dbReference>
<comment type="function">
    <text evidence="7">Provides the (R)-glutamate required for cell wall biosynthesis.</text>
</comment>
<gene>
    <name evidence="7 8" type="primary">murI</name>
    <name evidence="8" type="ORF">E3D00_08895</name>
</gene>
<feature type="active site" description="Proton donor/acceptor" evidence="7">
    <location>
        <position position="106"/>
    </location>
</feature>
<keyword evidence="5 7" id="KW-0413">Isomerase</keyword>
<protein>
    <recommendedName>
        <fullName evidence="2 7">Glutamate racemase</fullName>
        <ecNumber evidence="2 7">5.1.1.3</ecNumber>
    </recommendedName>
</protein>
<dbReference type="Pfam" id="PF01177">
    <property type="entry name" value="Asp_Glu_race"/>
    <property type="match status" value="1"/>
</dbReference>
<accession>A0A4Y6UNN3</accession>
<dbReference type="Proteomes" id="UP000316313">
    <property type="component" value="Chromosome"/>
</dbReference>
<sequence>MVPKTRRSRKRRRSHRIQVKEGLKATTVSIPAPSSFRCLVFDSGIGGMGVVQTLRNSYPHLQLDYLADTAFFPYGEQADEVLAPRIIDLLSQACEALSPNALVIACNTASTIALPALREKLSVPVIGCVPPIRWAGRVSQSRTIGLLATSATARRPYVLNLHREFASDCHLIIHGARKLADLAERAFLGDPIDDVEIQAELDSLFHHPHGQEIDTIGLGCTHYTFLLPALQKLAKPSITWLDPAPAVARQLQTVLEGLPVSTQQPIRPATVFTTSQPTDINKLKLAMQKLKFEHWEIFKTAP</sequence>
<dbReference type="GO" id="GO:0009252">
    <property type="term" value="P:peptidoglycan biosynthetic process"/>
    <property type="evidence" value="ECO:0007669"/>
    <property type="project" value="UniProtKB-UniRule"/>
</dbReference>
<organism evidence="8 9">
    <name type="scientific">Swingsia samuiensis</name>
    <dbReference type="NCBI Taxonomy" id="1293412"/>
    <lineage>
        <taxon>Bacteria</taxon>
        <taxon>Pseudomonadati</taxon>
        <taxon>Pseudomonadota</taxon>
        <taxon>Alphaproteobacteria</taxon>
        <taxon>Acetobacterales</taxon>
        <taxon>Acetobacteraceae</taxon>
        <taxon>Swingsia</taxon>
    </lineage>
</organism>
<dbReference type="PANTHER" id="PTHR21198">
    <property type="entry name" value="GLUTAMATE RACEMASE"/>
    <property type="match status" value="1"/>
</dbReference>
<dbReference type="AlphaFoldDB" id="A0A4Y6UNN3"/>
<dbReference type="NCBIfam" id="TIGR00067">
    <property type="entry name" value="glut_race"/>
    <property type="match status" value="1"/>
</dbReference>
<dbReference type="GO" id="GO:0008360">
    <property type="term" value="P:regulation of cell shape"/>
    <property type="evidence" value="ECO:0007669"/>
    <property type="project" value="UniProtKB-KW"/>
</dbReference>